<reference evidence="1" key="1">
    <citation type="submission" date="2020-03" db="EMBL/GenBank/DDBJ databases">
        <title>The deep terrestrial virosphere.</title>
        <authorList>
            <person name="Holmfeldt K."/>
            <person name="Nilsson E."/>
            <person name="Simone D."/>
            <person name="Lopez-Fernandez M."/>
            <person name="Wu X."/>
            <person name="de Brujin I."/>
            <person name="Lundin D."/>
            <person name="Andersson A."/>
            <person name="Bertilsson S."/>
            <person name="Dopson M."/>
        </authorList>
    </citation>
    <scope>NUCLEOTIDE SEQUENCE</scope>
    <source>
        <strain evidence="2">MM415B02182</strain>
        <strain evidence="1">TM448A00527</strain>
        <strain evidence="3">TM448B00869</strain>
    </source>
</reference>
<gene>
    <name evidence="2" type="ORF">MM415B02182_0014</name>
    <name evidence="1" type="ORF">TM448A00527_0033</name>
    <name evidence="3" type="ORF">TM448B00869_0010</name>
</gene>
<dbReference type="AlphaFoldDB" id="A0A6H1ZHN1"/>
<dbReference type="EMBL" id="MT142591">
    <property type="protein sequence ID" value="QJA85723.1"/>
    <property type="molecule type" value="Genomic_DNA"/>
</dbReference>
<proteinExistence type="predicted"/>
<organism evidence="1">
    <name type="scientific">viral metagenome</name>
    <dbReference type="NCBI Taxonomy" id="1070528"/>
    <lineage>
        <taxon>unclassified sequences</taxon>
        <taxon>metagenomes</taxon>
        <taxon>organismal metagenomes</taxon>
    </lineage>
</organism>
<protein>
    <submittedName>
        <fullName evidence="1">Uncharacterized protein</fullName>
    </submittedName>
</protein>
<accession>A0A6H1ZHN1</accession>
<evidence type="ECO:0000313" key="3">
    <source>
        <dbReference type="EMBL" id="QJH96884.1"/>
    </source>
</evidence>
<evidence type="ECO:0000313" key="2">
    <source>
        <dbReference type="EMBL" id="QJA85723.1"/>
    </source>
</evidence>
<sequence length="72" mass="8358">MEPEAFDDMVEGLKMKYFVLKPKGDDIYARASRRAMEEYAKVVFSTNPDLARDLLGWADGEETKARLKRKEE</sequence>
<name>A0A6H1ZHN1_9ZZZZ</name>
<evidence type="ECO:0000313" key="1">
    <source>
        <dbReference type="EMBL" id="QJA46827.1"/>
    </source>
</evidence>
<dbReference type="EMBL" id="MT144666">
    <property type="protein sequence ID" value="QJH96884.1"/>
    <property type="molecule type" value="Genomic_DNA"/>
</dbReference>
<dbReference type="EMBL" id="MT144022">
    <property type="protein sequence ID" value="QJA46827.1"/>
    <property type="molecule type" value="Genomic_DNA"/>
</dbReference>